<gene>
    <name evidence="2" type="ORF">FBZ92_13010</name>
</gene>
<name>A0A560HNT8_9PROT</name>
<dbReference type="EMBL" id="VITT01000030">
    <property type="protein sequence ID" value="TWB48226.1"/>
    <property type="molecule type" value="Genomic_DNA"/>
</dbReference>
<dbReference type="Gene3D" id="3.10.290.30">
    <property type="entry name" value="MM3350-like"/>
    <property type="match status" value="1"/>
</dbReference>
<dbReference type="OrthoDB" id="9816539at2"/>
<organism evidence="2 3">
    <name type="scientific">Nitrospirillum amazonense</name>
    <dbReference type="NCBI Taxonomy" id="28077"/>
    <lineage>
        <taxon>Bacteria</taxon>
        <taxon>Pseudomonadati</taxon>
        <taxon>Pseudomonadota</taxon>
        <taxon>Alphaproteobacteria</taxon>
        <taxon>Rhodospirillales</taxon>
        <taxon>Azospirillaceae</taxon>
        <taxon>Nitrospirillum</taxon>
    </lineage>
</organism>
<proteinExistence type="predicted"/>
<protein>
    <submittedName>
        <fullName evidence="2">PRiA4b ORF-3-like protein</fullName>
    </submittedName>
</protein>
<reference evidence="2 3" key="1">
    <citation type="submission" date="2019-06" db="EMBL/GenBank/DDBJ databases">
        <title>Genomic Encyclopedia of Type Strains, Phase IV (KMG-V): Genome sequencing to study the core and pangenomes of soil and plant-associated prokaryotes.</title>
        <authorList>
            <person name="Whitman W."/>
        </authorList>
    </citation>
    <scope>NUCLEOTIDE SEQUENCE [LARGE SCALE GENOMIC DNA]</scope>
    <source>
        <strain evidence="2 3">BR 11140</strain>
    </source>
</reference>
<sequence>MTADTLAILRIELLYTEPLVWRRVAVRGTTSLAALHKIIQATMGWLDYHLWEFEVEGTTYGLPDPDGMDWGRTIKRASAVKLQKLLDAGVETFGYVYDMGDNWEHQIIIERVEAAQPDQPYPQFLGGERRCPPEDCGGLPGYYEFLEDIAGPDKGRGSKKKKEALDWYGGPYDEVNDLKRSAFFVHSQLTPYQSPREDASRLLCGGDRLSNLADGG</sequence>
<comment type="caution">
    <text evidence="2">The sequence shown here is derived from an EMBL/GenBank/DDBJ whole genome shotgun (WGS) entry which is preliminary data.</text>
</comment>
<evidence type="ECO:0000313" key="2">
    <source>
        <dbReference type="EMBL" id="TWB48226.1"/>
    </source>
</evidence>
<evidence type="ECO:0000259" key="1">
    <source>
        <dbReference type="Pfam" id="PF07929"/>
    </source>
</evidence>
<dbReference type="Pfam" id="PF07929">
    <property type="entry name" value="PRiA4_ORF3"/>
    <property type="match status" value="1"/>
</dbReference>
<dbReference type="InterPro" id="IPR024047">
    <property type="entry name" value="MM3350-like_sf"/>
</dbReference>
<dbReference type="Proteomes" id="UP000318050">
    <property type="component" value="Unassembled WGS sequence"/>
</dbReference>
<evidence type="ECO:0000313" key="3">
    <source>
        <dbReference type="Proteomes" id="UP000318050"/>
    </source>
</evidence>
<dbReference type="PANTHER" id="PTHR41878">
    <property type="entry name" value="LEXA REPRESSOR-RELATED"/>
    <property type="match status" value="1"/>
</dbReference>
<dbReference type="SUPFAM" id="SSF159941">
    <property type="entry name" value="MM3350-like"/>
    <property type="match status" value="1"/>
</dbReference>
<dbReference type="PANTHER" id="PTHR41878:SF1">
    <property type="entry name" value="TNPR PROTEIN"/>
    <property type="match status" value="1"/>
</dbReference>
<dbReference type="AlphaFoldDB" id="A0A560HNT8"/>
<dbReference type="InterPro" id="IPR012912">
    <property type="entry name" value="Plasmid_pRiA4b_Orf3-like"/>
</dbReference>
<feature type="domain" description="Plasmid pRiA4b Orf3-like" evidence="1">
    <location>
        <begin position="8"/>
        <end position="174"/>
    </location>
</feature>
<accession>A0A560HNT8</accession>